<feature type="transmembrane region" description="Helical" evidence="2">
    <location>
        <begin position="253"/>
        <end position="279"/>
    </location>
</feature>
<dbReference type="PANTHER" id="PTHR28358:SF1">
    <property type="entry name" value="TRANSMEMBRANE PROTEIN 127"/>
    <property type="match status" value="1"/>
</dbReference>
<dbReference type="GO" id="GO:0016020">
    <property type="term" value="C:membrane"/>
    <property type="evidence" value="ECO:0007669"/>
    <property type="project" value="TreeGrafter"/>
</dbReference>
<keyword evidence="2" id="KW-1133">Transmembrane helix</keyword>
<feature type="compositionally biased region" description="Low complexity" evidence="1">
    <location>
        <begin position="29"/>
        <end position="42"/>
    </location>
</feature>
<proteinExistence type="predicted"/>
<organism evidence="4 5">
    <name type="scientific">Elysia marginata</name>
    <dbReference type="NCBI Taxonomy" id="1093978"/>
    <lineage>
        <taxon>Eukaryota</taxon>
        <taxon>Metazoa</taxon>
        <taxon>Spiralia</taxon>
        <taxon>Lophotrochozoa</taxon>
        <taxon>Mollusca</taxon>
        <taxon>Gastropoda</taxon>
        <taxon>Heterobranchia</taxon>
        <taxon>Euthyneura</taxon>
        <taxon>Panpulmonata</taxon>
        <taxon>Sacoglossa</taxon>
        <taxon>Placobranchoidea</taxon>
        <taxon>Plakobranchidae</taxon>
        <taxon>Elysia</taxon>
    </lineage>
</organism>
<keyword evidence="5" id="KW-1185">Reference proteome</keyword>
<keyword evidence="2" id="KW-0472">Membrane</keyword>
<comment type="caution">
    <text evidence="4">The sequence shown here is derived from an EMBL/GenBank/DDBJ whole genome shotgun (WGS) entry which is preliminary data.</text>
</comment>
<evidence type="ECO:0000256" key="2">
    <source>
        <dbReference type="SAM" id="Phobius"/>
    </source>
</evidence>
<dbReference type="InterPro" id="IPR033331">
    <property type="entry name" value="TMEM127"/>
</dbReference>
<evidence type="ECO:0000256" key="1">
    <source>
        <dbReference type="SAM" id="MobiDB-lite"/>
    </source>
</evidence>
<feature type="transmembrane region" description="Helical" evidence="2">
    <location>
        <begin position="180"/>
        <end position="201"/>
    </location>
</feature>
<feature type="transmembrane region" description="Helical" evidence="2">
    <location>
        <begin position="87"/>
        <end position="105"/>
    </location>
</feature>
<feature type="transmembrane region" description="Helical" evidence="2">
    <location>
        <begin position="213"/>
        <end position="233"/>
    </location>
</feature>
<evidence type="ECO:0000313" key="5">
    <source>
        <dbReference type="Proteomes" id="UP000762676"/>
    </source>
</evidence>
<gene>
    <name evidence="4" type="ORF">ElyMa_006891600</name>
</gene>
<accession>A0AAV4JBH3</accession>
<feature type="region of interest" description="Disordered" evidence="1">
    <location>
        <begin position="1"/>
        <end position="75"/>
    </location>
</feature>
<feature type="region of interest" description="Disordered" evidence="1">
    <location>
        <begin position="311"/>
        <end position="331"/>
    </location>
</feature>
<dbReference type="GO" id="GO:0008285">
    <property type="term" value="P:negative regulation of cell population proliferation"/>
    <property type="evidence" value="ECO:0007669"/>
    <property type="project" value="InterPro"/>
</dbReference>
<sequence length="331" mass="37350">MSDADQEDLNRMDHQIQASGLPPPVVVTGGSRSSSREPGSSHRSSRREHRHRSRSSGRRTRSRSRHSSRRESHSSCRTYCKQSDRNFCAAAFSMFTIVLLCTSLEPEWISLRGGRCREIFKEPGSLRSLSSTQFFYNGHFYKSYSMSQQDDTVYKFGTGSYNFMVNCVTYPVVLLFKSCIAFTFLAVIASFCAFLLDLIAPKYQLLCAIRKNAILNILTALLCMLINMFTYWITVYVDKLQQRHPLHEGSKVVVTFGVSFYLITFAGFFSVMGTASVCLRKRPLQHHRSCARSCDYPVTLDDTEALLSSLAAPEESSADTQDVPPPPPYTV</sequence>
<dbReference type="Proteomes" id="UP000762676">
    <property type="component" value="Unassembled WGS sequence"/>
</dbReference>
<dbReference type="AlphaFoldDB" id="A0AAV4JBH3"/>
<dbReference type="PANTHER" id="PTHR28358">
    <property type="entry name" value="TRANSMEMBRANE PROTEIN 127"/>
    <property type="match status" value="1"/>
</dbReference>
<name>A0AAV4JBH3_9GAST</name>
<dbReference type="EMBL" id="BMAT01013781">
    <property type="protein sequence ID" value="GFS20147.1"/>
    <property type="molecule type" value="Genomic_DNA"/>
</dbReference>
<feature type="compositionally biased region" description="Basic residues" evidence="1">
    <location>
        <begin position="43"/>
        <end position="68"/>
    </location>
</feature>
<reference evidence="4 5" key="1">
    <citation type="journal article" date="2021" name="Elife">
        <title>Chloroplast acquisition without the gene transfer in kleptoplastic sea slugs, Plakobranchus ocellatus.</title>
        <authorList>
            <person name="Maeda T."/>
            <person name="Takahashi S."/>
            <person name="Yoshida T."/>
            <person name="Shimamura S."/>
            <person name="Takaki Y."/>
            <person name="Nagai Y."/>
            <person name="Toyoda A."/>
            <person name="Suzuki Y."/>
            <person name="Arimoto A."/>
            <person name="Ishii H."/>
            <person name="Satoh N."/>
            <person name="Nishiyama T."/>
            <person name="Hasebe M."/>
            <person name="Maruyama T."/>
            <person name="Minagawa J."/>
            <person name="Obokata J."/>
            <person name="Shigenobu S."/>
        </authorList>
    </citation>
    <scope>NUCLEOTIDE SEQUENCE [LARGE SCALE GENOMIC DNA]</scope>
</reference>
<feature type="domain" description="Transmembrane protein 127 transmembrane region" evidence="3">
    <location>
        <begin position="167"/>
        <end position="279"/>
    </location>
</feature>
<evidence type="ECO:0000259" key="3">
    <source>
        <dbReference type="Pfam" id="PF20517"/>
    </source>
</evidence>
<keyword evidence="2 4" id="KW-0812">Transmembrane</keyword>
<evidence type="ECO:0000313" key="4">
    <source>
        <dbReference type="EMBL" id="GFS20147.1"/>
    </source>
</evidence>
<dbReference type="GO" id="GO:0032007">
    <property type="term" value="P:negative regulation of TOR signaling"/>
    <property type="evidence" value="ECO:0007669"/>
    <property type="project" value="InterPro"/>
</dbReference>
<protein>
    <submittedName>
        <fullName evidence="4">Transmembrane protein 127-like</fullName>
    </submittedName>
</protein>
<dbReference type="InterPro" id="IPR046795">
    <property type="entry name" value="TMEM127_TM"/>
</dbReference>
<dbReference type="Pfam" id="PF20517">
    <property type="entry name" value="TMEM127"/>
    <property type="match status" value="1"/>
</dbReference>